<dbReference type="AlphaFoldDB" id="A0A438CVF2"/>
<evidence type="ECO:0000313" key="2">
    <source>
        <dbReference type="Proteomes" id="UP000288805"/>
    </source>
</evidence>
<evidence type="ECO:0008006" key="3">
    <source>
        <dbReference type="Google" id="ProtNLM"/>
    </source>
</evidence>
<accession>A0A438CVF2</accession>
<dbReference type="PANTHER" id="PTHR37610">
    <property type="entry name" value="CCHC-TYPE DOMAIN-CONTAINING PROTEIN"/>
    <property type="match status" value="1"/>
</dbReference>
<evidence type="ECO:0000313" key="1">
    <source>
        <dbReference type="EMBL" id="RVW27189.1"/>
    </source>
</evidence>
<dbReference type="PANTHER" id="PTHR37610:SF40">
    <property type="entry name" value="OS01G0909600 PROTEIN"/>
    <property type="match status" value="1"/>
</dbReference>
<sequence>MQHVIISARNRIEYTEKETWDAVTHNYSKKGDVAQVFGLKNKIHGTKQGELTITAYYNTLKVLWHEMDIYQHIETESPKDAAKLANLFERRRIFEFLTGLNPKLDQESNPWEIPTYVVEESRIGIMMKTSSHDNSAVNVAVENNLNTNKGGEKDLRWCNNWQKTQNTPERHAGK</sequence>
<protein>
    <recommendedName>
        <fullName evidence="3">Retrotransposon gag domain-containing protein</fullName>
    </recommendedName>
</protein>
<dbReference type="EMBL" id="QGNW01001963">
    <property type="protein sequence ID" value="RVW27189.1"/>
    <property type="molecule type" value="Genomic_DNA"/>
</dbReference>
<reference evidence="1 2" key="1">
    <citation type="journal article" date="2018" name="PLoS Genet.">
        <title>Population sequencing reveals clonal diversity and ancestral inbreeding in the grapevine cultivar Chardonnay.</title>
        <authorList>
            <person name="Roach M.J."/>
            <person name="Johnson D.L."/>
            <person name="Bohlmann J."/>
            <person name="van Vuuren H.J."/>
            <person name="Jones S.J."/>
            <person name="Pretorius I.S."/>
            <person name="Schmidt S.A."/>
            <person name="Borneman A.R."/>
        </authorList>
    </citation>
    <scope>NUCLEOTIDE SEQUENCE [LARGE SCALE GENOMIC DNA]</scope>
    <source>
        <strain evidence="2">cv. Chardonnay</strain>
        <tissue evidence="1">Leaf</tissue>
    </source>
</reference>
<name>A0A438CVF2_VITVI</name>
<dbReference type="Proteomes" id="UP000288805">
    <property type="component" value="Unassembled WGS sequence"/>
</dbReference>
<organism evidence="1 2">
    <name type="scientific">Vitis vinifera</name>
    <name type="common">Grape</name>
    <dbReference type="NCBI Taxonomy" id="29760"/>
    <lineage>
        <taxon>Eukaryota</taxon>
        <taxon>Viridiplantae</taxon>
        <taxon>Streptophyta</taxon>
        <taxon>Embryophyta</taxon>
        <taxon>Tracheophyta</taxon>
        <taxon>Spermatophyta</taxon>
        <taxon>Magnoliopsida</taxon>
        <taxon>eudicotyledons</taxon>
        <taxon>Gunneridae</taxon>
        <taxon>Pentapetalae</taxon>
        <taxon>rosids</taxon>
        <taxon>Vitales</taxon>
        <taxon>Vitaceae</taxon>
        <taxon>Viteae</taxon>
        <taxon>Vitis</taxon>
    </lineage>
</organism>
<gene>
    <name evidence="1" type="ORF">CK203_092569</name>
</gene>
<comment type="caution">
    <text evidence="1">The sequence shown here is derived from an EMBL/GenBank/DDBJ whole genome shotgun (WGS) entry which is preliminary data.</text>
</comment>
<proteinExistence type="predicted"/>